<dbReference type="SUPFAM" id="SSF52151">
    <property type="entry name" value="FabD/lysophospholipase-like"/>
    <property type="match status" value="1"/>
</dbReference>
<feature type="active site" description="Proton acceptor" evidence="4">
    <location>
        <position position="204"/>
    </location>
</feature>
<dbReference type="EMBL" id="BMYJ01000001">
    <property type="protein sequence ID" value="GHC43574.1"/>
    <property type="molecule type" value="Genomic_DNA"/>
</dbReference>
<evidence type="ECO:0000256" key="2">
    <source>
        <dbReference type="ARBA" id="ARBA00022963"/>
    </source>
</evidence>
<protein>
    <submittedName>
        <fullName evidence="6">Alpha/beta hydrolase</fullName>
    </submittedName>
</protein>
<feature type="short sequence motif" description="GXGXXG" evidence="4">
    <location>
        <begin position="14"/>
        <end position="19"/>
    </location>
</feature>
<dbReference type="Proteomes" id="UP000638981">
    <property type="component" value="Unassembled WGS sequence"/>
</dbReference>
<keyword evidence="1 4" id="KW-0378">Hydrolase</keyword>
<evidence type="ECO:0000313" key="6">
    <source>
        <dbReference type="EMBL" id="GHC43574.1"/>
    </source>
</evidence>
<keyword evidence="3 4" id="KW-0443">Lipid metabolism</keyword>
<sequence>MDGPVTRLNLALQGGGAHGAFTWGVLDRLLEEEAIEVAALSGTSAGALNAAAFKAGWVKDGRAGAKAALADLWAKVGTVGDLRMAEWMKPVLPFAAAWNRALESTFALSPMGIAAQLTSPYAWGSAWRNPLARVVKTLDMGAVCSSEGPRLYVGATNVRTGRIRVFSGAEVSLRAILASACLPTVFQAVEIDDPKTQRREAYWDGGYTGNPPLFPLYDKGLPDDILIVAINPLVRDDVPDTAVEIQDRINEISFNSALMGELRAVHFVRRLIAAGQLSREDKKDVRLHLIADDRLMNELSASSKMLAEPALIERLRAAGHKAAHGFLKRHREDLGNRPSLDLAALFG</sequence>
<dbReference type="InterPro" id="IPR016035">
    <property type="entry name" value="Acyl_Trfase/lysoPLipase"/>
</dbReference>
<name>A0A918TE12_9RHOB</name>
<reference evidence="6" key="1">
    <citation type="journal article" date="2014" name="Int. J. Syst. Evol. Microbiol.">
        <title>Complete genome sequence of Corynebacterium casei LMG S-19264T (=DSM 44701T), isolated from a smear-ripened cheese.</title>
        <authorList>
            <consortium name="US DOE Joint Genome Institute (JGI-PGF)"/>
            <person name="Walter F."/>
            <person name="Albersmeier A."/>
            <person name="Kalinowski J."/>
            <person name="Ruckert C."/>
        </authorList>
    </citation>
    <scope>NUCLEOTIDE SEQUENCE</scope>
    <source>
        <strain evidence="6">KCTC 23310</strain>
    </source>
</reference>
<proteinExistence type="predicted"/>
<dbReference type="PANTHER" id="PTHR14226">
    <property type="entry name" value="NEUROPATHY TARGET ESTERASE/SWISS CHEESE D.MELANOGASTER"/>
    <property type="match status" value="1"/>
</dbReference>
<feature type="active site" description="Nucleophile" evidence="4">
    <location>
        <position position="44"/>
    </location>
</feature>
<dbReference type="GO" id="GO:0016042">
    <property type="term" value="P:lipid catabolic process"/>
    <property type="evidence" value="ECO:0007669"/>
    <property type="project" value="UniProtKB-UniRule"/>
</dbReference>
<reference evidence="6" key="2">
    <citation type="submission" date="2020-09" db="EMBL/GenBank/DDBJ databases">
        <authorList>
            <person name="Sun Q."/>
            <person name="Kim S."/>
        </authorList>
    </citation>
    <scope>NUCLEOTIDE SEQUENCE</scope>
    <source>
        <strain evidence="6">KCTC 23310</strain>
    </source>
</reference>
<evidence type="ECO:0000313" key="7">
    <source>
        <dbReference type="Proteomes" id="UP000638981"/>
    </source>
</evidence>
<evidence type="ECO:0000256" key="1">
    <source>
        <dbReference type="ARBA" id="ARBA00022801"/>
    </source>
</evidence>
<organism evidence="6 7">
    <name type="scientific">Neogemmobacter tilapiae</name>
    <dbReference type="NCBI Taxonomy" id="875041"/>
    <lineage>
        <taxon>Bacteria</taxon>
        <taxon>Pseudomonadati</taxon>
        <taxon>Pseudomonadota</taxon>
        <taxon>Alphaproteobacteria</taxon>
        <taxon>Rhodobacterales</taxon>
        <taxon>Paracoccaceae</taxon>
        <taxon>Neogemmobacter</taxon>
    </lineage>
</organism>
<feature type="domain" description="PNPLA" evidence="5">
    <location>
        <begin position="10"/>
        <end position="217"/>
    </location>
</feature>
<dbReference type="Pfam" id="PF01734">
    <property type="entry name" value="Patatin"/>
    <property type="match status" value="1"/>
</dbReference>
<dbReference type="GO" id="GO:0016787">
    <property type="term" value="F:hydrolase activity"/>
    <property type="evidence" value="ECO:0007669"/>
    <property type="project" value="UniProtKB-UniRule"/>
</dbReference>
<dbReference type="PROSITE" id="PS51635">
    <property type="entry name" value="PNPLA"/>
    <property type="match status" value="1"/>
</dbReference>
<dbReference type="Gene3D" id="3.40.1090.10">
    <property type="entry name" value="Cytosolic phospholipase A2 catalytic domain"/>
    <property type="match status" value="2"/>
</dbReference>
<keyword evidence="2 4" id="KW-0442">Lipid degradation</keyword>
<accession>A0A918TE12</accession>
<dbReference type="AlphaFoldDB" id="A0A918TE12"/>
<dbReference type="PANTHER" id="PTHR14226:SF78">
    <property type="entry name" value="SLR0060 PROTEIN"/>
    <property type="match status" value="1"/>
</dbReference>
<dbReference type="InterPro" id="IPR002641">
    <property type="entry name" value="PNPLA_dom"/>
</dbReference>
<evidence type="ECO:0000256" key="4">
    <source>
        <dbReference type="PROSITE-ProRule" id="PRU01161"/>
    </source>
</evidence>
<feature type="short sequence motif" description="GXSXG" evidence="4">
    <location>
        <begin position="42"/>
        <end position="46"/>
    </location>
</feature>
<feature type="short sequence motif" description="DGA/G" evidence="4">
    <location>
        <begin position="204"/>
        <end position="206"/>
    </location>
</feature>
<gene>
    <name evidence="6" type="ORF">GCM10007315_00740</name>
</gene>
<evidence type="ECO:0000259" key="5">
    <source>
        <dbReference type="PROSITE" id="PS51635"/>
    </source>
</evidence>
<evidence type="ECO:0000256" key="3">
    <source>
        <dbReference type="ARBA" id="ARBA00023098"/>
    </source>
</evidence>
<dbReference type="InterPro" id="IPR050301">
    <property type="entry name" value="NTE"/>
</dbReference>
<comment type="caution">
    <text evidence="6">The sequence shown here is derived from an EMBL/GenBank/DDBJ whole genome shotgun (WGS) entry which is preliminary data.</text>
</comment>
<keyword evidence="7" id="KW-1185">Reference proteome</keyword>